<accession>A0A9D1ZPH0</accession>
<feature type="compositionally biased region" description="Low complexity" evidence="2">
    <location>
        <begin position="355"/>
        <end position="418"/>
    </location>
</feature>
<comment type="similarity">
    <text evidence="1">Belongs to the LytR/CpsA/Psr (LCP) family.</text>
</comment>
<reference evidence="4" key="1">
    <citation type="journal article" date="2021" name="PeerJ">
        <title>Extensive microbial diversity within the chicken gut microbiome revealed by metagenomics and culture.</title>
        <authorList>
            <person name="Gilroy R."/>
            <person name="Ravi A."/>
            <person name="Getino M."/>
            <person name="Pursley I."/>
            <person name="Horton D.L."/>
            <person name="Alikhan N.F."/>
            <person name="Baker D."/>
            <person name="Gharbi K."/>
            <person name="Hall N."/>
            <person name="Watson M."/>
            <person name="Adriaenssens E.M."/>
            <person name="Foster-Nyarko E."/>
            <person name="Jarju S."/>
            <person name="Secka A."/>
            <person name="Antonio M."/>
            <person name="Oren A."/>
            <person name="Chaudhuri R.R."/>
            <person name="La Ragione R."/>
            <person name="Hildebrand F."/>
            <person name="Pallen M.J."/>
        </authorList>
    </citation>
    <scope>NUCLEOTIDE SEQUENCE</scope>
    <source>
        <strain evidence="4">3204</strain>
    </source>
</reference>
<dbReference type="InterPro" id="IPR050922">
    <property type="entry name" value="LytR/CpsA/Psr_CW_biosynth"/>
</dbReference>
<feature type="compositionally biased region" description="Basic residues" evidence="2">
    <location>
        <begin position="320"/>
        <end position="335"/>
    </location>
</feature>
<evidence type="ECO:0000259" key="3">
    <source>
        <dbReference type="Pfam" id="PF03816"/>
    </source>
</evidence>
<gene>
    <name evidence="4" type="ORF">H9820_11345</name>
</gene>
<dbReference type="EMBL" id="DXCM01000086">
    <property type="protein sequence ID" value="HIY93515.1"/>
    <property type="molecule type" value="Genomic_DNA"/>
</dbReference>
<proteinExistence type="inferred from homology"/>
<organism evidence="4 5">
    <name type="scientific">Candidatus Companilactobacillus pullicola</name>
    <dbReference type="NCBI Taxonomy" id="2838523"/>
    <lineage>
        <taxon>Bacteria</taxon>
        <taxon>Bacillati</taxon>
        <taxon>Bacillota</taxon>
        <taxon>Bacilli</taxon>
        <taxon>Lactobacillales</taxon>
        <taxon>Lactobacillaceae</taxon>
        <taxon>Companilactobacillus</taxon>
    </lineage>
</organism>
<evidence type="ECO:0000256" key="2">
    <source>
        <dbReference type="SAM" id="MobiDB-lite"/>
    </source>
</evidence>
<feature type="region of interest" description="Disordered" evidence="2">
    <location>
        <begin position="302"/>
        <end position="475"/>
    </location>
</feature>
<dbReference type="Gene3D" id="3.40.630.190">
    <property type="entry name" value="LCP protein"/>
    <property type="match status" value="1"/>
</dbReference>
<sequence length="475" mass="49858">MWGRNKMHRKHKSHTFRNVLLSILALVIFGTAAFGMSHYRSVKAAINSSFAPANVDKSRDVSSILKKKTPVSILLMGTDNGDSGRNYTGRTDSMMVVTIDPKTKKTSITSIPRDIAVVIPGYKEKSPAKIDAAYSYGQAKTAVSTVSKLLNVPIDFYALINLDGMEDVIDQVGGVDVYEQGEKTHMDGAKAIDYVNNANNDYGRQLRQFDVLSAILHKGDSISTLLNQDFFNSMADETQTDLTFADLNVLAKNYFYNGETNQTHMQGTPAKVAGQSMKIVKNSELQRVTNFVRDNMDLKHAKTGKISYQKGEKITEPAKKKAKKKTTKKSKKKDTAKKETTDNSATDTDNGTDNSAASNTTGTTSSATGSSSTAGAGSTANSTGTSSYTGNSSGSTSSNTGSSYSSGASGNSGSSANGGYYGGGSSSNSSSGSSAGSGSSSSSNSGESSYGGGSSSTDSSSNGVTNGYESSGYGE</sequence>
<dbReference type="Proteomes" id="UP000824013">
    <property type="component" value="Unassembled WGS sequence"/>
</dbReference>
<evidence type="ECO:0000313" key="5">
    <source>
        <dbReference type="Proteomes" id="UP000824013"/>
    </source>
</evidence>
<dbReference type="Pfam" id="PF03816">
    <property type="entry name" value="LytR_cpsA_psr"/>
    <property type="match status" value="1"/>
</dbReference>
<reference evidence="4" key="2">
    <citation type="submission" date="2021-04" db="EMBL/GenBank/DDBJ databases">
        <authorList>
            <person name="Gilroy R."/>
        </authorList>
    </citation>
    <scope>NUCLEOTIDE SEQUENCE</scope>
    <source>
        <strain evidence="4">3204</strain>
    </source>
</reference>
<dbReference type="NCBIfam" id="TIGR00350">
    <property type="entry name" value="lytR_cpsA_psr"/>
    <property type="match status" value="1"/>
</dbReference>
<feature type="compositionally biased region" description="Low complexity" evidence="2">
    <location>
        <begin position="426"/>
        <end position="448"/>
    </location>
</feature>
<protein>
    <submittedName>
        <fullName evidence="4">LCP family protein</fullName>
    </submittedName>
</protein>
<dbReference type="PANTHER" id="PTHR33392:SF6">
    <property type="entry name" value="POLYISOPRENYL-TEICHOIC ACID--PEPTIDOGLYCAN TEICHOIC ACID TRANSFERASE TAGU"/>
    <property type="match status" value="1"/>
</dbReference>
<comment type="caution">
    <text evidence="4">The sequence shown here is derived from an EMBL/GenBank/DDBJ whole genome shotgun (WGS) entry which is preliminary data.</text>
</comment>
<dbReference type="InterPro" id="IPR004474">
    <property type="entry name" value="LytR_CpsA_psr"/>
</dbReference>
<feature type="domain" description="Cell envelope-related transcriptional attenuator" evidence="3">
    <location>
        <begin position="90"/>
        <end position="218"/>
    </location>
</feature>
<dbReference type="PANTHER" id="PTHR33392">
    <property type="entry name" value="POLYISOPRENYL-TEICHOIC ACID--PEPTIDOGLYCAN TEICHOIC ACID TRANSFERASE TAGU"/>
    <property type="match status" value="1"/>
</dbReference>
<dbReference type="AlphaFoldDB" id="A0A9D1ZPH0"/>
<evidence type="ECO:0000313" key="4">
    <source>
        <dbReference type="EMBL" id="HIY93515.1"/>
    </source>
</evidence>
<evidence type="ECO:0000256" key="1">
    <source>
        <dbReference type="ARBA" id="ARBA00006068"/>
    </source>
</evidence>
<feature type="compositionally biased region" description="Polar residues" evidence="2">
    <location>
        <begin position="342"/>
        <end position="354"/>
    </location>
</feature>
<feature type="compositionally biased region" description="Basic and acidic residues" evidence="2">
    <location>
        <begin position="310"/>
        <end position="319"/>
    </location>
</feature>
<name>A0A9D1ZPH0_9LACO</name>